<comment type="caution">
    <text evidence="3">The sequence shown here is derived from an EMBL/GenBank/DDBJ whole genome shotgun (WGS) entry which is preliminary data.</text>
</comment>
<dbReference type="RefSeq" id="WP_190901695.1">
    <property type="nucleotide sequence ID" value="NZ_JACJTE010000131.1"/>
</dbReference>
<organism evidence="3 4">
    <name type="scientific">Nostoc linckia FACHB-391</name>
    <dbReference type="NCBI Taxonomy" id="2692906"/>
    <lineage>
        <taxon>Bacteria</taxon>
        <taxon>Bacillati</taxon>
        <taxon>Cyanobacteriota</taxon>
        <taxon>Cyanophyceae</taxon>
        <taxon>Nostocales</taxon>
        <taxon>Nostocaceae</taxon>
        <taxon>Nostoc</taxon>
    </lineage>
</organism>
<dbReference type="CDD" id="cd03392">
    <property type="entry name" value="PAP2_like_2"/>
    <property type="match status" value="1"/>
</dbReference>
<keyword evidence="1" id="KW-0812">Transmembrane</keyword>
<dbReference type="Gene3D" id="1.20.144.10">
    <property type="entry name" value="Phosphatidic acid phosphatase type 2/haloperoxidase"/>
    <property type="match status" value="1"/>
</dbReference>
<dbReference type="PANTHER" id="PTHR14969:SF13">
    <property type="entry name" value="AT30094P"/>
    <property type="match status" value="1"/>
</dbReference>
<proteinExistence type="predicted"/>
<feature type="transmembrane region" description="Helical" evidence="1">
    <location>
        <begin position="310"/>
        <end position="328"/>
    </location>
</feature>
<gene>
    <name evidence="3" type="ORF">H6G95_36765</name>
</gene>
<dbReference type="Proteomes" id="UP000604661">
    <property type="component" value="Unassembled WGS sequence"/>
</dbReference>
<protein>
    <submittedName>
        <fullName evidence="3">Phosphatase PAP2 family protein</fullName>
    </submittedName>
</protein>
<dbReference type="InterPro" id="IPR000326">
    <property type="entry name" value="PAP2/HPO"/>
</dbReference>
<evidence type="ECO:0000313" key="4">
    <source>
        <dbReference type="Proteomes" id="UP000604661"/>
    </source>
</evidence>
<feature type="transmembrane region" description="Helical" evidence="1">
    <location>
        <begin position="268"/>
        <end position="289"/>
    </location>
</feature>
<dbReference type="Pfam" id="PF01569">
    <property type="entry name" value="PAP2"/>
    <property type="match status" value="1"/>
</dbReference>
<feature type="transmembrane region" description="Helical" evidence="1">
    <location>
        <begin position="235"/>
        <end position="262"/>
    </location>
</feature>
<keyword evidence="1" id="KW-0472">Membrane</keyword>
<dbReference type="SMART" id="SM00014">
    <property type="entry name" value="acidPPc"/>
    <property type="match status" value="1"/>
</dbReference>
<keyword evidence="4" id="KW-1185">Reference proteome</keyword>
<dbReference type="SUPFAM" id="SSF48317">
    <property type="entry name" value="Acid phosphatase/Vanadium-dependent haloperoxidase"/>
    <property type="match status" value="1"/>
</dbReference>
<evidence type="ECO:0000256" key="1">
    <source>
        <dbReference type="SAM" id="Phobius"/>
    </source>
</evidence>
<name>A0ABR8FBI3_NOSLI</name>
<feature type="transmembrane region" description="Helical" evidence="1">
    <location>
        <begin position="334"/>
        <end position="352"/>
    </location>
</feature>
<evidence type="ECO:0000259" key="2">
    <source>
        <dbReference type="SMART" id="SM00014"/>
    </source>
</evidence>
<feature type="domain" description="Phosphatidic acid phosphatase type 2/haloperoxidase" evidence="2">
    <location>
        <begin position="268"/>
        <end position="379"/>
    </location>
</feature>
<reference evidence="3 4" key="1">
    <citation type="journal article" date="2020" name="ISME J.">
        <title>Comparative genomics reveals insights into cyanobacterial evolution and habitat adaptation.</title>
        <authorList>
            <person name="Chen M.Y."/>
            <person name="Teng W.K."/>
            <person name="Zhao L."/>
            <person name="Hu C.X."/>
            <person name="Zhou Y.K."/>
            <person name="Han B.P."/>
            <person name="Song L.R."/>
            <person name="Shu W.S."/>
        </authorList>
    </citation>
    <scope>NUCLEOTIDE SEQUENCE [LARGE SCALE GENOMIC DNA]</scope>
    <source>
        <strain evidence="3 4">FACHB-391</strain>
    </source>
</reference>
<dbReference type="EMBL" id="JACJTE010000131">
    <property type="protein sequence ID" value="MBD2566006.1"/>
    <property type="molecule type" value="Genomic_DNA"/>
</dbReference>
<keyword evidence="1" id="KW-1133">Transmembrane helix</keyword>
<feature type="transmembrane region" description="Helical" evidence="1">
    <location>
        <begin position="194"/>
        <end position="214"/>
    </location>
</feature>
<accession>A0ABR8FBI3</accession>
<sequence>MGTPQSHKVINKSYWVQAIHTAVKGRARYKVNGLYHSEALKRYLESRLLEKEIILLARANTYTGNILVIFHPDKSLNANPFGEGYPIVQDGSSLVYGRLRQRDATQTTIALLIQEIVLDYRKKGSKLVASSIPSQLVKVPKASAAVLGDSKLHSFDVKENIVSVGGNNRNIFDSGILFQQISIQRQLNQTGSQFIPVLGTVCALVCGTGLLYAYNFDEAILLLIQKLHTPLLDRIMLSITFLGDPLVMLLSSLGLAISPLYYNRHRDATILGMAGVGAILLNCLMKILFGRTRPALWKHMINVGQHSFPSGHAMVSIVIYGFTGYILAKQFPQWHFWIYGLTFALIAAIGFSRLYLGVHWLTDVTAGYAAGLVWLIACILNLESQQKYHLSLEAG</sequence>
<dbReference type="PANTHER" id="PTHR14969">
    <property type="entry name" value="SPHINGOSINE-1-PHOSPHATE PHOSPHOHYDROLASE"/>
    <property type="match status" value="1"/>
</dbReference>
<dbReference type="InterPro" id="IPR036938">
    <property type="entry name" value="PAP2/HPO_sf"/>
</dbReference>
<evidence type="ECO:0000313" key="3">
    <source>
        <dbReference type="EMBL" id="MBD2566006.1"/>
    </source>
</evidence>
<feature type="transmembrane region" description="Helical" evidence="1">
    <location>
        <begin position="364"/>
        <end position="382"/>
    </location>
</feature>